<dbReference type="AlphaFoldDB" id="A0A812YE33"/>
<protein>
    <recommendedName>
        <fullName evidence="4">Ribosomal protein</fullName>
    </recommendedName>
</protein>
<reference evidence="6" key="1">
    <citation type="submission" date="2021-02" db="EMBL/GenBank/DDBJ databases">
        <authorList>
            <person name="Dougan E. K."/>
            <person name="Rhodes N."/>
            <person name="Thang M."/>
            <person name="Chan C."/>
        </authorList>
    </citation>
    <scope>NUCLEOTIDE SEQUENCE</scope>
</reference>
<sequence>MLVPEAQTRARNGRGILVAAVVAIAAFSLSYVRPSFVPPPAAQNAKMAKEELAPWDGLQDCLEDGVDGALTAVEDFFSSADELVGPSLNPQLLPAAGAPAPKKDGLQQVIEPLTKLYMRYRTAIYPRCKECKIIVRFGKLWRTCRIRRHKQRQPGITTFKKRMNKYQGWKQSSPGR</sequence>
<dbReference type="Proteomes" id="UP000601435">
    <property type="component" value="Unassembled WGS sequence"/>
</dbReference>
<evidence type="ECO:0000256" key="3">
    <source>
        <dbReference type="ARBA" id="ARBA00023274"/>
    </source>
</evidence>
<keyword evidence="5" id="KW-0472">Membrane</keyword>
<dbReference type="InterPro" id="IPR035977">
    <property type="entry name" value="Ribosomal_bL36_sp"/>
</dbReference>
<dbReference type="GO" id="GO:0006412">
    <property type="term" value="P:translation"/>
    <property type="evidence" value="ECO:0007669"/>
    <property type="project" value="InterPro"/>
</dbReference>
<gene>
    <name evidence="6" type="primary">RGLG2</name>
    <name evidence="6" type="ORF">SNEC2469_LOCUS22742</name>
</gene>
<name>A0A812YE33_9DINO</name>
<evidence type="ECO:0000313" key="7">
    <source>
        <dbReference type="Proteomes" id="UP000601435"/>
    </source>
</evidence>
<keyword evidence="5" id="KW-0812">Transmembrane</keyword>
<dbReference type="InterPro" id="IPR000473">
    <property type="entry name" value="Ribosomal_bL36"/>
</dbReference>
<proteinExistence type="inferred from homology"/>
<dbReference type="GO" id="GO:1990904">
    <property type="term" value="C:ribonucleoprotein complex"/>
    <property type="evidence" value="ECO:0007669"/>
    <property type="project" value="UniProtKB-KW"/>
</dbReference>
<comment type="similarity">
    <text evidence="1 4">Belongs to the bacterial ribosomal protein bL36 family.</text>
</comment>
<keyword evidence="7" id="KW-1185">Reference proteome</keyword>
<evidence type="ECO:0000256" key="2">
    <source>
        <dbReference type="ARBA" id="ARBA00022980"/>
    </source>
</evidence>
<accession>A0A812YE33</accession>
<dbReference type="SUPFAM" id="SSF57840">
    <property type="entry name" value="Ribosomal protein L36"/>
    <property type="match status" value="1"/>
</dbReference>
<keyword evidence="5" id="KW-1133">Transmembrane helix</keyword>
<dbReference type="Pfam" id="PF00444">
    <property type="entry name" value="Ribosomal_L36"/>
    <property type="match status" value="1"/>
</dbReference>
<keyword evidence="2 4" id="KW-0689">Ribosomal protein</keyword>
<comment type="caution">
    <text evidence="6">The sequence shown here is derived from an EMBL/GenBank/DDBJ whole genome shotgun (WGS) entry which is preliminary data.</text>
</comment>
<dbReference type="EMBL" id="CAJNJA010041664">
    <property type="protein sequence ID" value="CAE7776873.1"/>
    <property type="molecule type" value="Genomic_DNA"/>
</dbReference>
<keyword evidence="3 4" id="KW-0687">Ribonucleoprotein</keyword>
<dbReference type="OrthoDB" id="412822at2759"/>
<dbReference type="GO" id="GO:0005840">
    <property type="term" value="C:ribosome"/>
    <property type="evidence" value="ECO:0007669"/>
    <property type="project" value="UniProtKB-KW"/>
</dbReference>
<evidence type="ECO:0000256" key="1">
    <source>
        <dbReference type="ARBA" id="ARBA00007645"/>
    </source>
</evidence>
<evidence type="ECO:0000256" key="4">
    <source>
        <dbReference type="RuleBase" id="RU000570"/>
    </source>
</evidence>
<dbReference type="GO" id="GO:0003735">
    <property type="term" value="F:structural constituent of ribosome"/>
    <property type="evidence" value="ECO:0007669"/>
    <property type="project" value="InterPro"/>
</dbReference>
<evidence type="ECO:0000256" key="5">
    <source>
        <dbReference type="SAM" id="Phobius"/>
    </source>
</evidence>
<evidence type="ECO:0000313" key="6">
    <source>
        <dbReference type="EMBL" id="CAE7776873.1"/>
    </source>
</evidence>
<dbReference type="NCBIfam" id="TIGR01022">
    <property type="entry name" value="rpmJ_bact"/>
    <property type="match status" value="1"/>
</dbReference>
<feature type="transmembrane region" description="Helical" evidence="5">
    <location>
        <begin position="12"/>
        <end position="32"/>
    </location>
</feature>
<organism evidence="6 7">
    <name type="scientific">Symbiodinium necroappetens</name>
    <dbReference type="NCBI Taxonomy" id="1628268"/>
    <lineage>
        <taxon>Eukaryota</taxon>
        <taxon>Sar</taxon>
        <taxon>Alveolata</taxon>
        <taxon>Dinophyceae</taxon>
        <taxon>Suessiales</taxon>
        <taxon>Symbiodiniaceae</taxon>
        <taxon>Symbiodinium</taxon>
    </lineage>
</organism>